<dbReference type="EnsemblPlants" id="OPUNC07G03070.1">
    <property type="protein sequence ID" value="OPUNC07G03070.1"/>
    <property type="gene ID" value="OPUNC07G03070"/>
</dbReference>
<dbReference type="HOGENOM" id="CLU_2926715_0_0_1"/>
<name>A0A0E0LH62_ORYPU</name>
<protein>
    <submittedName>
        <fullName evidence="2">Uncharacterized protein</fullName>
    </submittedName>
</protein>
<reference evidence="2" key="1">
    <citation type="submission" date="2015-04" db="UniProtKB">
        <authorList>
            <consortium name="EnsemblPlants"/>
        </authorList>
    </citation>
    <scope>IDENTIFICATION</scope>
</reference>
<dbReference type="AlphaFoldDB" id="A0A0E0LH62"/>
<evidence type="ECO:0000313" key="2">
    <source>
        <dbReference type="EnsemblPlants" id="OPUNC07G03070.1"/>
    </source>
</evidence>
<evidence type="ECO:0000256" key="1">
    <source>
        <dbReference type="SAM" id="MobiDB-lite"/>
    </source>
</evidence>
<organism evidence="2">
    <name type="scientific">Oryza punctata</name>
    <name type="common">Red rice</name>
    <dbReference type="NCBI Taxonomy" id="4537"/>
    <lineage>
        <taxon>Eukaryota</taxon>
        <taxon>Viridiplantae</taxon>
        <taxon>Streptophyta</taxon>
        <taxon>Embryophyta</taxon>
        <taxon>Tracheophyta</taxon>
        <taxon>Spermatophyta</taxon>
        <taxon>Magnoliopsida</taxon>
        <taxon>Liliopsida</taxon>
        <taxon>Poales</taxon>
        <taxon>Poaceae</taxon>
        <taxon>BOP clade</taxon>
        <taxon>Oryzoideae</taxon>
        <taxon>Oryzeae</taxon>
        <taxon>Oryzinae</taxon>
        <taxon>Oryza</taxon>
    </lineage>
</organism>
<reference evidence="2" key="2">
    <citation type="submission" date="2018-05" db="EMBL/GenBank/DDBJ databases">
        <title>OpunRS2 (Oryza punctata Reference Sequence Version 2).</title>
        <authorList>
            <person name="Zhang J."/>
            <person name="Kudrna D."/>
            <person name="Lee S."/>
            <person name="Talag J."/>
            <person name="Welchert J."/>
            <person name="Wing R.A."/>
        </authorList>
    </citation>
    <scope>NUCLEOTIDE SEQUENCE [LARGE SCALE GENOMIC DNA]</scope>
</reference>
<sequence length="61" mass="6843">MDDPSSCNFELRMMGMQGDDEDDLEEDRVEVFGNTAPPPLDGSQPELEPDDDAWLIGKKED</sequence>
<accession>A0A0E0LH62</accession>
<evidence type="ECO:0000313" key="3">
    <source>
        <dbReference type="Proteomes" id="UP000026962"/>
    </source>
</evidence>
<dbReference type="OMA" id="GMQGDDE"/>
<dbReference type="Gramene" id="OPUNC07G03070.1">
    <property type="protein sequence ID" value="OPUNC07G03070.1"/>
    <property type="gene ID" value="OPUNC07G03070"/>
</dbReference>
<keyword evidence="3" id="KW-1185">Reference proteome</keyword>
<proteinExistence type="predicted"/>
<dbReference type="Proteomes" id="UP000026962">
    <property type="component" value="Chromosome 7"/>
</dbReference>
<feature type="region of interest" description="Disordered" evidence="1">
    <location>
        <begin position="33"/>
        <end position="61"/>
    </location>
</feature>